<dbReference type="AlphaFoldDB" id="A0A3M7Q7H1"/>
<organism evidence="1 2">
    <name type="scientific">Brachionus plicatilis</name>
    <name type="common">Marine rotifer</name>
    <name type="synonym">Brachionus muelleri</name>
    <dbReference type="NCBI Taxonomy" id="10195"/>
    <lineage>
        <taxon>Eukaryota</taxon>
        <taxon>Metazoa</taxon>
        <taxon>Spiralia</taxon>
        <taxon>Gnathifera</taxon>
        <taxon>Rotifera</taxon>
        <taxon>Eurotatoria</taxon>
        <taxon>Monogononta</taxon>
        <taxon>Pseudotrocha</taxon>
        <taxon>Ploima</taxon>
        <taxon>Brachionidae</taxon>
        <taxon>Brachionus</taxon>
    </lineage>
</organism>
<comment type="caution">
    <text evidence="1">The sequence shown here is derived from an EMBL/GenBank/DDBJ whole genome shotgun (WGS) entry which is preliminary data.</text>
</comment>
<dbReference type="GO" id="GO:0004386">
    <property type="term" value="F:helicase activity"/>
    <property type="evidence" value="ECO:0007669"/>
    <property type="project" value="UniProtKB-KW"/>
</dbReference>
<evidence type="ECO:0000313" key="2">
    <source>
        <dbReference type="Proteomes" id="UP000276133"/>
    </source>
</evidence>
<proteinExistence type="predicted"/>
<gene>
    <name evidence="1" type="ORF">BpHYR1_024163</name>
</gene>
<dbReference type="EMBL" id="REGN01007153">
    <property type="protein sequence ID" value="RNA07112.1"/>
    <property type="molecule type" value="Genomic_DNA"/>
</dbReference>
<accession>A0A3M7Q7H1</accession>
<keyword evidence="1" id="KW-0347">Helicase</keyword>
<dbReference type="OrthoDB" id="5988894at2759"/>
<dbReference type="InterPro" id="IPR051055">
    <property type="entry name" value="PIF1_helicase"/>
</dbReference>
<dbReference type="PANTHER" id="PTHR47642:SF8">
    <property type="entry name" value="ATP-DEPENDENT DNA HELICASE"/>
    <property type="match status" value="1"/>
</dbReference>
<protein>
    <submittedName>
        <fullName evidence="1">ATP-dependent DNA helicase PIF1</fullName>
    </submittedName>
</protein>
<dbReference type="PANTHER" id="PTHR47642">
    <property type="entry name" value="ATP-DEPENDENT DNA HELICASE"/>
    <property type="match status" value="1"/>
</dbReference>
<sequence>MPVSRTSRETIYVNTFPSKERNVILKEDRYLEIMNPESKNIFRAGILQHYVNRPIEMERMCLAEFATYFDYLSREKAKDPNDLTRVGRFQEEEDENLDEDDNNYYFENEQLARVETNTGEDDDVSDTVEIASNSKLIKLKNNDGYVKKRNKCKILRYKRYNRIKDPENYYRVEIMLFH</sequence>
<dbReference type="Proteomes" id="UP000276133">
    <property type="component" value="Unassembled WGS sequence"/>
</dbReference>
<evidence type="ECO:0000313" key="1">
    <source>
        <dbReference type="EMBL" id="RNA07112.1"/>
    </source>
</evidence>
<reference evidence="1 2" key="1">
    <citation type="journal article" date="2018" name="Sci. Rep.">
        <title>Genomic signatures of local adaptation to the degree of environmental predictability in rotifers.</title>
        <authorList>
            <person name="Franch-Gras L."/>
            <person name="Hahn C."/>
            <person name="Garcia-Roger E.M."/>
            <person name="Carmona M.J."/>
            <person name="Serra M."/>
            <person name="Gomez A."/>
        </authorList>
    </citation>
    <scope>NUCLEOTIDE SEQUENCE [LARGE SCALE GENOMIC DNA]</scope>
    <source>
        <strain evidence="1">HYR1</strain>
    </source>
</reference>
<name>A0A3M7Q7H1_BRAPC</name>
<keyword evidence="1" id="KW-0378">Hydrolase</keyword>
<feature type="non-terminal residue" evidence="1">
    <location>
        <position position="178"/>
    </location>
</feature>
<keyword evidence="2" id="KW-1185">Reference proteome</keyword>
<keyword evidence="1" id="KW-0067">ATP-binding</keyword>
<keyword evidence="1" id="KW-0547">Nucleotide-binding</keyword>